<dbReference type="InterPro" id="IPR052043">
    <property type="entry name" value="PolySaccharide_Degr_Enz"/>
</dbReference>
<evidence type="ECO:0000313" key="3">
    <source>
        <dbReference type="Proteomes" id="UP000190626"/>
    </source>
</evidence>
<dbReference type="GO" id="GO:0016787">
    <property type="term" value="F:hydrolase activity"/>
    <property type="evidence" value="ECO:0007669"/>
    <property type="project" value="UniProtKB-KW"/>
</dbReference>
<dbReference type="PANTHER" id="PTHR33886">
    <property type="entry name" value="UNSATURATED RHAMNOGALACTURONAN HYDROLASE (EUROFUNG)"/>
    <property type="match status" value="1"/>
</dbReference>
<dbReference type="STRING" id="1469647.BC351_07990"/>
<gene>
    <name evidence="2" type="ORF">BC351_07990</name>
</gene>
<dbReference type="PANTHER" id="PTHR33886:SF8">
    <property type="entry name" value="UNSATURATED RHAMNOGALACTURONAN HYDROLASE (EUROFUNG)"/>
    <property type="match status" value="1"/>
</dbReference>
<dbReference type="EMBL" id="MBTG01000034">
    <property type="protein sequence ID" value="OPH50582.1"/>
    <property type="molecule type" value="Genomic_DNA"/>
</dbReference>
<dbReference type="Pfam" id="PF07470">
    <property type="entry name" value="Glyco_hydro_88"/>
    <property type="match status" value="1"/>
</dbReference>
<dbReference type="AlphaFoldDB" id="A0A1V4HCN2"/>
<reference evidence="3" key="1">
    <citation type="submission" date="2016-07" db="EMBL/GenBank/DDBJ databases">
        <authorList>
            <person name="Florea S."/>
            <person name="Webb J.S."/>
            <person name="Jaromczyk J."/>
            <person name="Schardl C.L."/>
        </authorList>
    </citation>
    <scope>NUCLEOTIDE SEQUENCE [LARGE SCALE GENOMIC DNA]</scope>
    <source>
        <strain evidence="3">CY1</strain>
    </source>
</reference>
<comment type="caution">
    <text evidence="2">The sequence shown here is derived from an EMBL/GenBank/DDBJ whole genome shotgun (WGS) entry which is preliminary data.</text>
</comment>
<dbReference type="Gene3D" id="1.50.10.10">
    <property type="match status" value="1"/>
</dbReference>
<accession>A0A1V4HCN2</accession>
<dbReference type="InterPro" id="IPR010905">
    <property type="entry name" value="Glyco_hydro_88"/>
</dbReference>
<dbReference type="InterPro" id="IPR008928">
    <property type="entry name" value="6-hairpin_glycosidase_sf"/>
</dbReference>
<dbReference type="GO" id="GO:0005975">
    <property type="term" value="P:carbohydrate metabolic process"/>
    <property type="evidence" value="ECO:0007669"/>
    <property type="project" value="InterPro"/>
</dbReference>
<evidence type="ECO:0000313" key="2">
    <source>
        <dbReference type="EMBL" id="OPH50582.1"/>
    </source>
</evidence>
<protein>
    <submittedName>
        <fullName evidence="2">Glycosyl hydrolase</fullName>
    </submittedName>
</protein>
<dbReference type="SUPFAM" id="SSF48208">
    <property type="entry name" value="Six-hairpin glycosidases"/>
    <property type="match status" value="1"/>
</dbReference>
<dbReference type="InterPro" id="IPR012341">
    <property type="entry name" value="6hp_glycosidase-like_sf"/>
</dbReference>
<proteinExistence type="predicted"/>
<organism evidence="2 3">
    <name type="scientific">Paenibacillus ferrarius</name>
    <dbReference type="NCBI Taxonomy" id="1469647"/>
    <lineage>
        <taxon>Bacteria</taxon>
        <taxon>Bacillati</taxon>
        <taxon>Bacillota</taxon>
        <taxon>Bacilli</taxon>
        <taxon>Bacillales</taxon>
        <taxon>Paenibacillaceae</taxon>
        <taxon>Paenibacillus</taxon>
    </lineage>
</organism>
<name>A0A1V4HCN2_9BACL</name>
<evidence type="ECO:0000256" key="1">
    <source>
        <dbReference type="ARBA" id="ARBA00022801"/>
    </source>
</evidence>
<dbReference type="Proteomes" id="UP000190626">
    <property type="component" value="Unassembled WGS sequence"/>
</dbReference>
<keyword evidence="1 2" id="KW-0378">Hydrolase</keyword>
<sequence>MTVGMKDQIRNAADQVYRYMTESRSTDWGMNINEWDWVPGVGTIALLHYYDRTGKQDVLDYLVGWVERNQEKAGRTKVINSMAPFAIYPRMYELTKKTYYLDQAKHISQWMVHEAPRTREDAFEHTVTEKDSFPEQVWADTIFMADLLLARTAKITQDADLAAQALEQVCLHLKLLQDETAGVLFHGWNCVQGDHLSAARWTRANAWICVAVPEILREIAELVVIPDQVGASYRRMIDGLIAYQSNNGLWHTVMDRTDFYQETSGSAGIACGIMLAIRTGLLEESYRKYALKALNGVMGNIRTTGEVTSVSGGTPIMPTIEAYQTIEQIPTLYGQGLVLMLLAECFALE</sequence>
<keyword evidence="3" id="KW-1185">Reference proteome</keyword>